<protein>
    <submittedName>
        <fullName evidence="6">MobA/MobL family protein</fullName>
    </submittedName>
</protein>
<dbReference type="AlphaFoldDB" id="A0AB74EW26"/>
<evidence type="ECO:0000256" key="4">
    <source>
        <dbReference type="SAM" id="MobiDB-lite"/>
    </source>
</evidence>
<dbReference type="GeneID" id="68361933"/>
<name>A0AB74EW26_9FIRM</name>
<dbReference type="EMBL" id="FRBP01000003">
    <property type="protein sequence ID" value="SHL17106.1"/>
    <property type="molecule type" value="Genomic_DNA"/>
</dbReference>
<comment type="caution">
    <text evidence="6">The sequence shown here is derived from an EMBL/GenBank/DDBJ whole genome shotgun (WGS) entry which is preliminary data.</text>
</comment>
<feature type="region of interest" description="Disordered" evidence="4">
    <location>
        <begin position="428"/>
        <end position="474"/>
    </location>
</feature>
<feature type="domain" description="MobA/MobL protein" evidence="5">
    <location>
        <begin position="66"/>
        <end position="215"/>
    </location>
</feature>
<evidence type="ECO:0000259" key="5">
    <source>
        <dbReference type="Pfam" id="PF03389"/>
    </source>
</evidence>
<dbReference type="Pfam" id="PF03389">
    <property type="entry name" value="MobA_MobL"/>
    <property type="match status" value="1"/>
</dbReference>
<keyword evidence="3" id="KW-0175">Coiled coil</keyword>
<keyword evidence="2" id="KW-0184">Conjugation</keyword>
<proteinExistence type="inferred from homology"/>
<dbReference type="InterPro" id="IPR005053">
    <property type="entry name" value="MobA_MobL"/>
</dbReference>
<comment type="similarity">
    <text evidence="1">Belongs to the MobA/MobL family.</text>
</comment>
<evidence type="ECO:0000313" key="6">
    <source>
        <dbReference type="EMBL" id="SHL17106.1"/>
    </source>
</evidence>
<dbReference type="Gene3D" id="3.30.930.30">
    <property type="match status" value="1"/>
</dbReference>
<sequence>MARHSFIQMSKLSNVKGRISYITSKARQENLYATYRTADNTFWGNLARECQQEFKRSGTPGRCIEARELIIALPEVYTTYEPQQVLEDFTEEFHRRYDVECVSALHHNKKKTNYHIHLIFSERKLLPKPDVKIATRSVFYDETGQRVRTKKEITGEDGQMRKGCTVIKKGEVYESHLFTTKDERFKSEAFIAEAKEVYTALINFHISDPEQRLKVFDKNSVYLPTKKIGKNNPKEEEIKADNAARQEWNQAADMALITGISEETILEIKQTQIHEKVSQSIRNSGWLPNLFRSIVSRAKDFLQNLIREQSMPPKPTLDIDMAEFRHMRNLMIKLQDKAKEIKHLQDKVLPELKQQLAETKGIFKGKERKALEAQIQQTEREIADKLDKIPDTLKADGYPDVQVFMATYRKAEAVVEQYNRELAEWERKVKENSKPDEKERYAPPERKSVRDQLRRLQAESRQIKPKHRTHDRER</sequence>
<evidence type="ECO:0000256" key="2">
    <source>
        <dbReference type="ARBA" id="ARBA00022971"/>
    </source>
</evidence>
<feature type="coiled-coil region" evidence="3">
    <location>
        <begin position="327"/>
        <end position="428"/>
    </location>
</feature>
<reference evidence="6 7" key="1">
    <citation type="submission" date="2016-11" db="EMBL/GenBank/DDBJ databases">
        <authorList>
            <person name="Varghese N."/>
            <person name="Submissions S."/>
        </authorList>
    </citation>
    <scope>NUCLEOTIDE SEQUENCE [LARGE SCALE GENOMIC DNA]</scope>
    <source>
        <strain evidence="6 7">FD</strain>
    </source>
</reference>
<dbReference type="RefSeq" id="WP_013378850.1">
    <property type="nucleotide sequence ID" value="NC_014624.2"/>
</dbReference>
<evidence type="ECO:0000256" key="1">
    <source>
        <dbReference type="ARBA" id="ARBA00010873"/>
    </source>
</evidence>
<dbReference type="Proteomes" id="UP000184012">
    <property type="component" value="Unassembled WGS sequence"/>
</dbReference>
<evidence type="ECO:0000256" key="3">
    <source>
        <dbReference type="SAM" id="Coils"/>
    </source>
</evidence>
<gene>
    <name evidence="6" type="ORF">SAMN04515649_10322</name>
</gene>
<organism evidence="6 7">
    <name type="scientific">Eubacterium callanderi</name>
    <dbReference type="NCBI Taxonomy" id="53442"/>
    <lineage>
        <taxon>Bacteria</taxon>
        <taxon>Bacillati</taxon>
        <taxon>Bacillota</taxon>
        <taxon>Clostridia</taxon>
        <taxon>Eubacteriales</taxon>
        <taxon>Eubacteriaceae</taxon>
        <taxon>Eubacterium</taxon>
    </lineage>
</organism>
<evidence type="ECO:0000313" key="7">
    <source>
        <dbReference type="Proteomes" id="UP000184012"/>
    </source>
</evidence>
<feature type="compositionally biased region" description="Basic and acidic residues" evidence="4">
    <location>
        <begin position="428"/>
        <end position="462"/>
    </location>
</feature>
<accession>A0AB74EW26</accession>
<feature type="compositionally biased region" description="Basic residues" evidence="4">
    <location>
        <begin position="463"/>
        <end position="474"/>
    </location>
</feature>